<reference evidence="2 3" key="1">
    <citation type="submission" date="2020-08" db="EMBL/GenBank/DDBJ databases">
        <title>A Genomic Blueprint of the Chicken Gut Microbiome.</title>
        <authorList>
            <person name="Gilroy R."/>
            <person name="Ravi A."/>
            <person name="Getino M."/>
            <person name="Pursley I."/>
            <person name="Horton D.L."/>
            <person name="Alikhan N.-F."/>
            <person name="Baker D."/>
            <person name="Gharbi K."/>
            <person name="Hall N."/>
            <person name="Watson M."/>
            <person name="Adriaenssens E.M."/>
            <person name="Foster-Nyarko E."/>
            <person name="Jarju S."/>
            <person name="Secka A."/>
            <person name="Antonio M."/>
            <person name="Oren A."/>
            <person name="Chaudhuri R."/>
            <person name="La Ragione R.M."/>
            <person name="Hildebrand F."/>
            <person name="Pallen M.J."/>
        </authorList>
    </citation>
    <scope>NUCLEOTIDE SEQUENCE [LARGE SCALE GENOMIC DNA]</scope>
    <source>
        <strain evidence="2 3">Sa5YUA1</strain>
    </source>
</reference>
<keyword evidence="3" id="KW-1185">Reference proteome</keyword>
<protein>
    <submittedName>
        <fullName evidence="2">Helix-turn-helix transcriptional regulator</fullName>
    </submittedName>
</protein>
<evidence type="ECO:0000259" key="1">
    <source>
        <dbReference type="PROSITE" id="PS50943"/>
    </source>
</evidence>
<dbReference type="SMART" id="SM00530">
    <property type="entry name" value="HTH_XRE"/>
    <property type="match status" value="1"/>
</dbReference>
<dbReference type="SUPFAM" id="SSF47413">
    <property type="entry name" value="lambda repressor-like DNA-binding domains"/>
    <property type="match status" value="1"/>
</dbReference>
<accession>A0ABR8QPF8</accession>
<evidence type="ECO:0000313" key="2">
    <source>
        <dbReference type="EMBL" id="MBD7937177.1"/>
    </source>
</evidence>
<proteinExistence type="predicted"/>
<evidence type="ECO:0000313" key="3">
    <source>
        <dbReference type="Proteomes" id="UP000657931"/>
    </source>
</evidence>
<sequence length="79" mass="9345">MNLTLRQARLIKGFTQKDIAKRLGVHVHTYMKMEKDPEVVTIRDAKKICNILELSYDYIFFNHDSTLSRYSEEVVRPND</sequence>
<dbReference type="InterPro" id="IPR010982">
    <property type="entry name" value="Lambda_DNA-bd_dom_sf"/>
</dbReference>
<organism evidence="2 3">
    <name type="scientific">Cytobacillus stercorigallinarum</name>
    <dbReference type="NCBI Taxonomy" id="2762240"/>
    <lineage>
        <taxon>Bacteria</taxon>
        <taxon>Bacillati</taxon>
        <taxon>Bacillota</taxon>
        <taxon>Bacilli</taxon>
        <taxon>Bacillales</taxon>
        <taxon>Bacillaceae</taxon>
        <taxon>Cytobacillus</taxon>
    </lineage>
</organism>
<feature type="domain" description="HTH cro/C1-type" evidence="1">
    <location>
        <begin position="5"/>
        <end position="59"/>
    </location>
</feature>
<dbReference type="InterPro" id="IPR001387">
    <property type="entry name" value="Cro/C1-type_HTH"/>
</dbReference>
<gene>
    <name evidence="2" type="ORF">H9655_09045</name>
</gene>
<dbReference type="Proteomes" id="UP000657931">
    <property type="component" value="Unassembled WGS sequence"/>
</dbReference>
<dbReference type="PROSITE" id="PS50943">
    <property type="entry name" value="HTH_CROC1"/>
    <property type="match status" value="1"/>
</dbReference>
<name>A0ABR8QPF8_9BACI</name>
<dbReference type="RefSeq" id="WP_191813159.1">
    <property type="nucleotide sequence ID" value="NZ_JACSQT010000003.1"/>
</dbReference>
<dbReference type="EMBL" id="JACSQT010000003">
    <property type="protein sequence ID" value="MBD7937177.1"/>
    <property type="molecule type" value="Genomic_DNA"/>
</dbReference>
<dbReference type="Pfam" id="PF01381">
    <property type="entry name" value="HTH_3"/>
    <property type="match status" value="1"/>
</dbReference>
<dbReference type="CDD" id="cd00093">
    <property type="entry name" value="HTH_XRE"/>
    <property type="match status" value="1"/>
</dbReference>
<comment type="caution">
    <text evidence="2">The sequence shown here is derived from an EMBL/GenBank/DDBJ whole genome shotgun (WGS) entry which is preliminary data.</text>
</comment>
<dbReference type="Gene3D" id="1.10.260.40">
    <property type="entry name" value="lambda repressor-like DNA-binding domains"/>
    <property type="match status" value="1"/>
</dbReference>